<dbReference type="AlphaFoldDB" id="A0A8J4QVS5"/>
<sequence>MNYETILYVIWIFKLFSDLLFNEKFLVRAKIVGHCIIGRCDGCCGEHVSSLLKFTIFCYFKDFITRSQSEWIVRKAVWYNFGYSYSAANKNMAVNWEEKTLYDYLLNPKK</sequence>
<protein>
    <submittedName>
        <fullName evidence="1">Uncharacterized protein</fullName>
    </submittedName>
</protein>
<dbReference type="PRINTS" id="PR00604">
    <property type="entry name" value="CYTCHRMECIAB"/>
</dbReference>
<dbReference type="Gene3D" id="1.10.760.10">
    <property type="entry name" value="Cytochrome c-like domain"/>
    <property type="match status" value="1"/>
</dbReference>
<organism evidence="1 2">
    <name type="scientific">Castanea mollissima</name>
    <name type="common">Chinese chestnut</name>
    <dbReference type="NCBI Taxonomy" id="60419"/>
    <lineage>
        <taxon>Eukaryota</taxon>
        <taxon>Viridiplantae</taxon>
        <taxon>Streptophyta</taxon>
        <taxon>Embryophyta</taxon>
        <taxon>Tracheophyta</taxon>
        <taxon>Spermatophyta</taxon>
        <taxon>Magnoliopsida</taxon>
        <taxon>eudicotyledons</taxon>
        <taxon>Gunneridae</taxon>
        <taxon>Pentapetalae</taxon>
        <taxon>rosids</taxon>
        <taxon>fabids</taxon>
        <taxon>Fagales</taxon>
        <taxon>Fagaceae</taxon>
        <taxon>Castanea</taxon>
    </lineage>
</organism>
<evidence type="ECO:0000313" key="1">
    <source>
        <dbReference type="EMBL" id="KAF3953659.1"/>
    </source>
</evidence>
<reference evidence="1" key="1">
    <citation type="submission" date="2020-03" db="EMBL/GenBank/DDBJ databases">
        <title>Castanea mollissima Vanexum genome sequencing.</title>
        <authorList>
            <person name="Staton M."/>
        </authorList>
    </citation>
    <scope>NUCLEOTIDE SEQUENCE</scope>
    <source>
        <tissue evidence="1">Leaf</tissue>
    </source>
</reference>
<comment type="caution">
    <text evidence="1">The sequence shown here is derived from an EMBL/GenBank/DDBJ whole genome shotgun (WGS) entry which is preliminary data.</text>
</comment>
<keyword evidence="2" id="KW-1185">Reference proteome</keyword>
<dbReference type="GO" id="GO:0020037">
    <property type="term" value="F:heme binding"/>
    <property type="evidence" value="ECO:0007669"/>
    <property type="project" value="InterPro"/>
</dbReference>
<dbReference type="GO" id="GO:0009055">
    <property type="term" value="F:electron transfer activity"/>
    <property type="evidence" value="ECO:0007669"/>
    <property type="project" value="InterPro"/>
</dbReference>
<dbReference type="Proteomes" id="UP000737018">
    <property type="component" value="Unassembled WGS sequence"/>
</dbReference>
<dbReference type="InterPro" id="IPR036909">
    <property type="entry name" value="Cyt_c-like_dom_sf"/>
</dbReference>
<dbReference type="EMBL" id="JRKL02003984">
    <property type="protein sequence ID" value="KAF3953659.1"/>
    <property type="molecule type" value="Genomic_DNA"/>
</dbReference>
<accession>A0A8J4QVS5</accession>
<gene>
    <name evidence="1" type="ORF">CMV_020920</name>
</gene>
<dbReference type="InterPro" id="IPR002327">
    <property type="entry name" value="Cyt_c_1A/1B"/>
</dbReference>
<evidence type="ECO:0000313" key="2">
    <source>
        <dbReference type="Proteomes" id="UP000737018"/>
    </source>
</evidence>
<proteinExistence type="predicted"/>
<name>A0A8J4QVS5_9ROSI</name>